<dbReference type="Pfam" id="PF00317">
    <property type="entry name" value="Ribonuc_red_lgN"/>
    <property type="match status" value="1"/>
</dbReference>
<dbReference type="GO" id="GO:0031419">
    <property type="term" value="F:cobalamin binding"/>
    <property type="evidence" value="ECO:0007669"/>
    <property type="project" value="UniProtKB-KW"/>
</dbReference>
<dbReference type="InterPro" id="IPR008926">
    <property type="entry name" value="RNR_R1-su_N"/>
</dbReference>
<evidence type="ECO:0000256" key="3">
    <source>
        <dbReference type="ARBA" id="ARBA00022628"/>
    </source>
</evidence>
<evidence type="ECO:0000256" key="13">
    <source>
        <dbReference type="RuleBase" id="RU364064"/>
    </source>
</evidence>
<evidence type="ECO:0000256" key="5">
    <source>
        <dbReference type="ARBA" id="ARBA00022741"/>
    </source>
</evidence>
<evidence type="ECO:0000256" key="12">
    <source>
        <dbReference type="ARBA" id="ARBA00047754"/>
    </source>
</evidence>
<dbReference type="SUPFAM" id="SSF48168">
    <property type="entry name" value="R1 subunit of ribonucleotide reductase, N-terminal domain"/>
    <property type="match status" value="1"/>
</dbReference>
<dbReference type="EC" id="1.17.4.1" evidence="13"/>
<comment type="cofactor">
    <cofactor evidence="1 13">
        <name>adenosylcob(III)alamin</name>
        <dbReference type="ChEBI" id="CHEBI:18408"/>
    </cofactor>
</comment>
<dbReference type="PANTHER" id="PTHR43371:SF1">
    <property type="entry name" value="RIBONUCLEOSIDE-DIPHOSPHATE REDUCTASE"/>
    <property type="match status" value="1"/>
</dbReference>
<feature type="domain" description="Ribonucleotide reductase large subunit N-terminal" evidence="15">
    <location>
        <begin position="17"/>
        <end position="94"/>
    </location>
</feature>
<keyword evidence="6" id="KW-0067">ATP-binding</keyword>
<protein>
    <recommendedName>
        <fullName evidence="13">Vitamin B12-dependent ribonucleotide reductase</fullName>
        <ecNumber evidence="13">1.17.4.1</ecNumber>
    </recommendedName>
</protein>
<dbReference type="Gene3D" id="3.20.70.20">
    <property type="match status" value="1"/>
</dbReference>
<dbReference type="InterPro" id="IPR050862">
    <property type="entry name" value="RdRp_reductase_class-2"/>
</dbReference>
<name>A0A212L245_9BACT</name>
<evidence type="ECO:0000256" key="1">
    <source>
        <dbReference type="ARBA" id="ARBA00001922"/>
    </source>
</evidence>
<evidence type="ECO:0000259" key="16">
    <source>
        <dbReference type="Pfam" id="PF02867"/>
    </source>
</evidence>
<evidence type="ECO:0000256" key="11">
    <source>
        <dbReference type="ARBA" id="ARBA00025437"/>
    </source>
</evidence>
<keyword evidence="7 13" id="KW-0560">Oxidoreductase</keyword>
<gene>
    <name evidence="18" type="ORF">KL86DES1_20071</name>
</gene>
<dbReference type="PANTHER" id="PTHR43371">
    <property type="entry name" value="VITAMIN B12-DEPENDENT RIBONUCLEOTIDE REDUCTASE"/>
    <property type="match status" value="1"/>
</dbReference>
<evidence type="ECO:0000256" key="2">
    <source>
        <dbReference type="ARBA" id="ARBA00007405"/>
    </source>
</evidence>
<dbReference type="RefSeq" id="WP_179979814.1">
    <property type="nucleotide sequence ID" value="NZ_LT608333.1"/>
</dbReference>
<dbReference type="EMBL" id="FMJC01000002">
    <property type="protein sequence ID" value="SCM71598.1"/>
    <property type="molecule type" value="Genomic_DNA"/>
</dbReference>
<dbReference type="GO" id="GO:0071897">
    <property type="term" value="P:DNA biosynthetic process"/>
    <property type="evidence" value="ECO:0007669"/>
    <property type="project" value="UniProtKB-KW"/>
</dbReference>
<keyword evidence="5 13" id="KW-0547">Nucleotide-binding</keyword>
<evidence type="ECO:0000256" key="7">
    <source>
        <dbReference type="ARBA" id="ARBA00023002"/>
    </source>
</evidence>
<evidence type="ECO:0000313" key="18">
    <source>
        <dbReference type="EMBL" id="SCM71598.1"/>
    </source>
</evidence>
<organism evidence="18">
    <name type="scientific">uncultured Desulfovibrio sp</name>
    <dbReference type="NCBI Taxonomy" id="167968"/>
    <lineage>
        <taxon>Bacteria</taxon>
        <taxon>Pseudomonadati</taxon>
        <taxon>Thermodesulfobacteriota</taxon>
        <taxon>Desulfovibrionia</taxon>
        <taxon>Desulfovibrionales</taxon>
        <taxon>Desulfovibrionaceae</taxon>
        <taxon>Desulfovibrio</taxon>
        <taxon>environmental samples</taxon>
    </lineage>
</organism>
<dbReference type="InterPro" id="IPR013344">
    <property type="entry name" value="RNR_NrdJ/NrdZ"/>
</dbReference>
<dbReference type="NCBIfam" id="TIGR02504">
    <property type="entry name" value="NrdJ_Z"/>
    <property type="match status" value="1"/>
</dbReference>
<feature type="domain" description="Ribonucleotide reductase large subunit C-terminal" evidence="16">
    <location>
        <begin position="427"/>
        <end position="573"/>
    </location>
</feature>
<sequence length="770" mass="83893">MLAQPKDLPEPQLKPNTEVVLQKRYLRKNLDGQTIETPRDLFWRVAAAIAVEEEKYEGSSQKSGQLARDFYDLMTSWKFLPNSPTLMNAGTDLGQLSACFVLPVGDSIEEIFDAVKYAAMIHKSGGGTGFSFSRLRPKDSRVGSTGGVASGPVSFLRIFNTATEQIKQGGTRRGANMGILRVDHPDILEFIGAKEKEGEFNNFNLSVGLTEAFMQAVERDEQYDLVAPNNGEVMRRLPAREVFDLLVRKAWLSGDPGIVFLDRINRDNPTPDQGDIESTNPCGEQPLLPFEACNLGSINLSCFYVPGHENDADPAAKGIDWDELRHAVHLGVRFLDNVIDASRFPLDRISETVRKNRKIGLGVMGFADLLFQLGVAYDSQEGIDLGERVMAFVQEEGHKASALLAQERGPFPAYETSVYGRRKLGPYRNATVTTIAPTGTLSIIAGCSSGVEPLFALCFTRNILDGERLVEVNPHFAEALENGGLFSHELMDAVVARGSIQGMDYLPAPLRKVFVTAMDIAPVWHLRMQAAFQRHTDNAVSKTVNLSNSATEQDIREIYWLAYKEGCKGVTVYRDGCKSIQVLATGEGQKKMDGDSAPESGTAGQQGSAPAPASPIAAPTSLVRKRPDEVQGFTRKVQTGLGAMYLTVNEVDGRPFEVFATIGKSGRSITAKAEAIGRLVSLALRSGVHVRDVVAQIKGIGGEHPVFRGKGLLLSIPDAIAWVLEQRYLKDEVVDTVSDLAANCCPDCGEKLVFQEGCLICPACGFSRCG</sequence>
<dbReference type="CDD" id="cd02888">
    <property type="entry name" value="RNR_II_dimer"/>
    <property type="match status" value="1"/>
</dbReference>
<dbReference type="InterPro" id="IPR000788">
    <property type="entry name" value="RNR_lg_C"/>
</dbReference>
<keyword evidence="3 13" id="KW-0846">Cobalamin</keyword>
<keyword evidence="4 13" id="KW-0237">DNA synthesis</keyword>
<evidence type="ECO:0000256" key="6">
    <source>
        <dbReference type="ARBA" id="ARBA00022840"/>
    </source>
</evidence>
<evidence type="ECO:0000256" key="14">
    <source>
        <dbReference type="SAM" id="MobiDB-lite"/>
    </source>
</evidence>
<evidence type="ECO:0000259" key="15">
    <source>
        <dbReference type="Pfam" id="PF00317"/>
    </source>
</evidence>
<evidence type="ECO:0000256" key="8">
    <source>
        <dbReference type="ARBA" id="ARBA00023116"/>
    </source>
</evidence>
<evidence type="ECO:0000256" key="10">
    <source>
        <dbReference type="ARBA" id="ARBA00023285"/>
    </source>
</evidence>
<proteinExistence type="inferred from homology"/>
<feature type="domain" description="TSCPD" evidence="17">
    <location>
        <begin position="626"/>
        <end position="727"/>
    </location>
</feature>
<dbReference type="UniPathway" id="UPA00326"/>
<evidence type="ECO:0000256" key="4">
    <source>
        <dbReference type="ARBA" id="ARBA00022634"/>
    </source>
</evidence>
<keyword evidence="8" id="KW-0215">Deoxyribonucleotide synthesis</keyword>
<dbReference type="GO" id="GO:0004748">
    <property type="term" value="F:ribonucleoside-diphosphate reductase activity, thioredoxin disulfide as acceptor"/>
    <property type="evidence" value="ECO:0007669"/>
    <property type="project" value="UniProtKB-EC"/>
</dbReference>
<dbReference type="PRINTS" id="PR01183">
    <property type="entry name" value="RIBORDTASEM1"/>
</dbReference>
<dbReference type="InterPro" id="IPR013509">
    <property type="entry name" value="RNR_lsu_N"/>
</dbReference>
<dbReference type="NCBIfam" id="NF006417">
    <property type="entry name" value="PRK08665.1"/>
    <property type="match status" value="1"/>
</dbReference>
<feature type="region of interest" description="Disordered" evidence="14">
    <location>
        <begin position="587"/>
        <end position="616"/>
    </location>
</feature>
<keyword evidence="9" id="KW-1015">Disulfide bond</keyword>
<dbReference type="FunFam" id="3.20.70.20:FF:000018">
    <property type="entry name" value="Vitamin B12-dependent ribonucleotide reductase"/>
    <property type="match status" value="1"/>
</dbReference>
<feature type="compositionally biased region" description="Low complexity" evidence="14">
    <location>
        <begin position="600"/>
        <end position="616"/>
    </location>
</feature>
<comment type="similarity">
    <text evidence="2 13">Belongs to the ribonucleoside diphosphate reductase class-2 family.</text>
</comment>
<comment type="catalytic activity">
    <reaction evidence="12 13">
        <text>a 2'-deoxyribonucleoside 5'-diphosphate + [thioredoxin]-disulfide + H2O = a ribonucleoside 5'-diphosphate + [thioredoxin]-dithiol</text>
        <dbReference type="Rhea" id="RHEA:23252"/>
        <dbReference type="Rhea" id="RHEA-COMP:10698"/>
        <dbReference type="Rhea" id="RHEA-COMP:10700"/>
        <dbReference type="ChEBI" id="CHEBI:15377"/>
        <dbReference type="ChEBI" id="CHEBI:29950"/>
        <dbReference type="ChEBI" id="CHEBI:50058"/>
        <dbReference type="ChEBI" id="CHEBI:57930"/>
        <dbReference type="ChEBI" id="CHEBI:73316"/>
        <dbReference type="EC" id="1.17.4.1"/>
    </reaction>
</comment>
<dbReference type="GO" id="GO:0009263">
    <property type="term" value="P:deoxyribonucleotide biosynthetic process"/>
    <property type="evidence" value="ECO:0007669"/>
    <property type="project" value="UniProtKB-KW"/>
</dbReference>
<dbReference type="GO" id="GO:0005524">
    <property type="term" value="F:ATP binding"/>
    <property type="evidence" value="ECO:0007669"/>
    <property type="project" value="UniProtKB-KW"/>
</dbReference>
<dbReference type="Pfam" id="PF12637">
    <property type="entry name" value="TSCPD"/>
    <property type="match status" value="1"/>
</dbReference>
<feature type="domain" description="Ribonucleotide reductase large subunit C-terminal" evidence="16">
    <location>
        <begin position="97"/>
        <end position="421"/>
    </location>
</feature>
<dbReference type="InterPro" id="IPR024434">
    <property type="entry name" value="TSCPD_dom"/>
</dbReference>
<reference evidence="18" key="1">
    <citation type="submission" date="2016-08" db="EMBL/GenBank/DDBJ databases">
        <authorList>
            <person name="Seilhamer J.J."/>
        </authorList>
    </citation>
    <scope>NUCLEOTIDE SEQUENCE</scope>
    <source>
        <strain evidence="18">86-1</strain>
    </source>
</reference>
<dbReference type="Pfam" id="PF02867">
    <property type="entry name" value="Ribonuc_red_lgC"/>
    <property type="match status" value="2"/>
</dbReference>
<keyword evidence="10 13" id="KW-0170">Cobalt</keyword>
<accession>A0A212L245</accession>
<evidence type="ECO:0000259" key="17">
    <source>
        <dbReference type="Pfam" id="PF12637"/>
    </source>
</evidence>
<comment type="function">
    <text evidence="11 13">Catalyzes the reduction of ribonucleotides to deoxyribonucleotides. May function to provide a pool of deoxyribonucleotide precursors for DNA repair during oxygen limitation and/or for immediate growth after restoration of oxygen.</text>
</comment>
<dbReference type="SUPFAM" id="SSF51998">
    <property type="entry name" value="PFL-like glycyl radical enzymes"/>
    <property type="match status" value="1"/>
</dbReference>
<evidence type="ECO:0000256" key="9">
    <source>
        <dbReference type="ARBA" id="ARBA00023157"/>
    </source>
</evidence>
<dbReference type="AlphaFoldDB" id="A0A212L245"/>